<dbReference type="EMBL" id="CABVLU010000001">
    <property type="protein sequence ID" value="VVT46786.1"/>
    <property type="molecule type" value="Genomic_DNA"/>
</dbReference>
<sequence>MSEQNNRSLKDLIKYAWAVTGLVPLVGNSDSLFSEVEGYLDVLNMEEITIENVTPEDSHFDPDETFEKDDHEDSYEDDEEEEYQEDEDKTEDEEENSRVDVEEIQDYADVKFVENSGNKLFSANESISNMDSDDDLIIIDSGPSGVVSTKNSSGFVSRNNSSMANTDEFLDNLISNVMQQFENSDSMPQSSVEIINSYGADEELTVQKNTKELNMTKFKQNALEIVPIELQAAYGRWFDSLDDHLKTLRARKKSQSSIEFDGSKKVVETSTMTENCSKNSFILSKGENVPKVSLSKIPFEISNNFSNNDNNNADDDDDDDDDLIVLKTVPVGH</sequence>
<reference evidence="2 3" key="1">
    <citation type="submission" date="2019-09" db="EMBL/GenBank/DDBJ databases">
        <authorList>
            <person name="Brejova B."/>
        </authorList>
    </citation>
    <scope>NUCLEOTIDE SEQUENCE [LARGE SCALE GENOMIC DNA]</scope>
</reference>
<evidence type="ECO:0000313" key="3">
    <source>
        <dbReference type="Proteomes" id="UP000398389"/>
    </source>
</evidence>
<organism evidence="2 3">
    <name type="scientific">Magnusiomyces paraingens</name>
    <dbReference type="NCBI Taxonomy" id="2606893"/>
    <lineage>
        <taxon>Eukaryota</taxon>
        <taxon>Fungi</taxon>
        <taxon>Dikarya</taxon>
        <taxon>Ascomycota</taxon>
        <taxon>Saccharomycotina</taxon>
        <taxon>Dipodascomycetes</taxon>
        <taxon>Dipodascales</taxon>
        <taxon>Dipodascaceae</taxon>
        <taxon>Magnusiomyces</taxon>
    </lineage>
</organism>
<keyword evidence="3" id="KW-1185">Reference proteome</keyword>
<accession>A0A5E8BBM5</accession>
<evidence type="ECO:0000256" key="1">
    <source>
        <dbReference type="SAM" id="MobiDB-lite"/>
    </source>
</evidence>
<dbReference type="GeneID" id="43580209"/>
<dbReference type="Proteomes" id="UP000398389">
    <property type="component" value="Unassembled WGS sequence"/>
</dbReference>
<feature type="compositionally biased region" description="Acidic residues" evidence="1">
    <location>
        <begin position="312"/>
        <end position="322"/>
    </location>
</feature>
<feature type="region of interest" description="Disordered" evidence="1">
    <location>
        <begin position="303"/>
        <end position="322"/>
    </location>
</feature>
<dbReference type="RefSeq" id="XP_031852000.1">
    <property type="nucleotide sequence ID" value="XM_031996109.1"/>
</dbReference>
<feature type="region of interest" description="Disordered" evidence="1">
    <location>
        <begin position="51"/>
        <end position="103"/>
    </location>
</feature>
<dbReference type="AlphaFoldDB" id="A0A5E8BBM5"/>
<gene>
    <name evidence="2" type="ORF">SAPINGB_P001386</name>
</gene>
<evidence type="ECO:0000313" key="2">
    <source>
        <dbReference type="EMBL" id="VVT46786.1"/>
    </source>
</evidence>
<protein>
    <submittedName>
        <fullName evidence="2">Uncharacterized protein</fullName>
    </submittedName>
</protein>
<feature type="compositionally biased region" description="Acidic residues" evidence="1">
    <location>
        <begin position="63"/>
        <end position="95"/>
    </location>
</feature>
<proteinExistence type="predicted"/>
<name>A0A5E8BBM5_9ASCO</name>